<feature type="transmembrane region" description="Helical" evidence="10">
    <location>
        <begin position="718"/>
        <end position="746"/>
    </location>
</feature>
<accession>A0A1V8TBJ8</accession>
<dbReference type="InterPro" id="IPR059000">
    <property type="entry name" value="ATPase_P-type_domA"/>
</dbReference>
<evidence type="ECO:0000313" key="13">
    <source>
        <dbReference type="Proteomes" id="UP000192596"/>
    </source>
</evidence>
<evidence type="ECO:0000256" key="7">
    <source>
        <dbReference type="ARBA" id="ARBA00022967"/>
    </source>
</evidence>
<evidence type="ECO:0000256" key="1">
    <source>
        <dbReference type="ARBA" id="ARBA00004141"/>
    </source>
</evidence>
<dbReference type="GO" id="GO:0005507">
    <property type="term" value="F:copper ion binding"/>
    <property type="evidence" value="ECO:0007669"/>
    <property type="project" value="TreeGrafter"/>
</dbReference>
<evidence type="ECO:0000256" key="6">
    <source>
        <dbReference type="ARBA" id="ARBA00022840"/>
    </source>
</evidence>
<keyword evidence="3 10" id="KW-0812">Transmembrane</keyword>
<gene>
    <name evidence="12" type="ORF">B0A48_06432</name>
</gene>
<dbReference type="PANTHER" id="PTHR43520:SF32">
    <property type="entry name" value="COPPER RESISTANCE P-TYPE ATPASE (EUROFUNG)"/>
    <property type="match status" value="1"/>
</dbReference>
<feature type="transmembrane region" description="Helical" evidence="10">
    <location>
        <begin position="517"/>
        <end position="536"/>
    </location>
</feature>
<dbReference type="Gene3D" id="3.40.50.1000">
    <property type="entry name" value="HAD superfamily/HAD-like"/>
    <property type="match status" value="1"/>
</dbReference>
<dbReference type="Pfam" id="PF00403">
    <property type="entry name" value="HMA"/>
    <property type="match status" value="2"/>
</dbReference>
<evidence type="ECO:0000313" key="12">
    <source>
        <dbReference type="EMBL" id="OQO08562.1"/>
    </source>
</evidence>
<organism evidence="12 13">
    <name type="scientific">Cryoendolithus antarcticus</name>
    <dbReference type="NCBI Taxonomy" id="1507870"/>
    <lineage>
        <taxon>Eukaryota</taxon>
        <taxon>Fungi</taxon>
        <taxon>Dikarya</taxon>
        <taxon>Ascomycota</taxon>
        <taxon>Pezizomycotina</taxon>
        <taxon>Dothideomycetes</taxon>
        <taxon>Dothideomycetidae</taxon>
        <taxon>Cladosporiales</taxon>
        <taxon>Cladosporiaceae</taxon>
        <taxon>Cryoendolithus</taxon>
    </lineage>
</organism>
<keyword evidence="5 10" id="KW-0547">Nucleotide-binding</keyword>
<dbReference type="PROSITE" id="PS01047">
    <property type="entry name" value="HMA_1"/>
    <property type="match status" value="2"/>
</dbReference>
<dbReference type="PROSITE" id="PS00154">
    <property type="entry name" value="ATPASE_E1_E2"/>
    <property type="match status" value="1"/>
</dbReference>
<feature type="transmembrane region" description="Helical" evidence="10">
    <location>
        <begin position="432"/>
        <end position="451"/>
    </location>
</feature>
<feature type="transmembrane region" description="Helical" evidence="10">
    <location>
        <begin position="675"/>
        <end position="698"/>
    </location>
</feature>
<comment type="similarity">
    <text evidence="2 10">Belongs to the cation transport ATPase (P-type) (TC 3.A.3) family. Type IB subfamily.</text>
</comment>
<name>A0A1V8TBJ8_9PEZI</name>
<evidence type="ECO:0000256" key="3">
    <source>
        <dbReference type="ARBA" id="ARBA00022692"/>
    </source>
</evidence>
<dbReference type="GO" id="GO:0005524">
    <property type="term" value="F:ATP binding"/>
    <property type="evidence" value="ECO:0007669"/>
    <property type="project" value="UniProtKB-UniRule"/>
</dbReference>
<dbReference type="Pfam" id="PF00702">
    <property type="entry name" value="Hydrolase"/>
    <property type="match status" value="1"/>
</dbReference>
<dbReference type="SUPFAM" id="SSF56784">
    <property type="entry name" value="HAD-like"/>
    <property type="match status" value="1"/>
</dbReference>
<dbReference type="Pfam" id="PF00122">
    <property type="entry name" value="E1-E2_ATPase"/>
    <property type="match status" value="1"/>
</dbReference>
<dbReference type="SUPFAM" id="SSF81660">
    <property type="entry name" value="Metal cation-transporting ATPase, ATP-binding domain N"/>
    <property type="match status" value="1"/>
</dbReference>
<feature type="transmembrane region" description="Helical" evidence="10">
    <location>
        <begin position="483"/>
        <end position="505"/>
    </location>
</feature>
<dbReference type="InterPro" id="IPR036412">
    <property type="entry name" value="HAD-like_sf"/>
</dbReference>
<dbReference type="PROSITE" id="PS50846">
    <property type="entry name" value="HMA_2"/>
    <property type="match status" value="2"/>
</dbReference>
<dbReference type="InterPro" id="IPR044492">
    <property type="entry name" value="P_typ_ATPase_HD_dom"/>
</dbReference>
<keyword evidence="8 10" id="KW-1133">Transmembrane helix</keyword>
<dbReference type="InterPro" id="IPR017969">
    <property type="entry name" value="Heavy-metal-associated_CS"/>
</dbReference>
<dbReference type="SUPFAM" id="SSF81665">
    <property type="entry name" value="Calcium ATPase, transmembrane domain M"/>
    <property type="match status" value="1"/>
</dbReference>
<dbReference type="STRING" id="1507870.A0A1V8TBJ8"/>
<dbReference type="Gene3D" id="3.30.70.100">
    <property type="match status" value="2"/>
</dbReference>
<dbReference type="InterPro" id="IPR001757">
    <property type="entry name" value="P_typ_ATPase"/>
</dbReference>
<dbReference type="InterPro" id="IPR018303">
    <property type="entry name" value="ATPase_P-typ_P_site"/>
</dbReference>
<evidence type="ECO:0000256" key="9">
    <source>
        <dbReference type="ARBA" id="ARBA00023136"/>
    </source>
</evidence>
<dbReference type="Gene3D" id="2.70.150.10">
    <property type="entry name" value="Calcium-transporting ATPase, cytoplasmic transduction domain A"/>
    <property type="match status" value="1"/>
</dbReference>
<keyword evidence="9 10" id="KW-0472">Membrane</keyword>
<dbReference type="PANTHER" id="PTHR43520">
    <property type="entry name" value="ATP7, ISOFORM B"/>
    <property type="match status" value="1"/>
</dbReference>
<feature type="domain" description="HMA" evidence="11">
    <location>
        <begin position="123"/>
        <end position="191"/>
    </location>
</feature>
<evidence type="ECO:0000256" key="10">
    <source>
        <dbReference type="RuleBase" id="RU362081"/>
    </source>
</evidence>
<dbReference type="NCBIfam" id="TIGR01494">
    <property type="entry name" value="ATPase_P-type"/>
    <property type="match status" value="1"/>
</dbReference>
<comment type="subcellular location">
    <subcellularLocation>
        <location evidence="1">Membrane</location>
        <topology evidence="1">Multi-pass membrane protein</topology>
    </subcellularLocation>
</comment>
<sequence>MDGFSPVPLVKNISIINHSVTIAHEHTLSASLLGGALASAGYEIFDTIHDPASRETTSRQAISNAGLEQAVQRWEPRWHARVDDTARLIHQKTCQMCAAYSKNTPGQEGLKSIVVPSAPLPTYTATLSIDGMTCSSCLGNVMKALQDVGTVDRVDVSLLGRSANVQLATDQVETVTSKLVQAVENAGYDAQLIEVVPVPDTVKKGNIENGAGFWEATYVIDGMSCRSCVGNITSAVRALRPVEQADVNLATQVATVIYTGKQNEAAVSDAIKKAGYKSTLVALKPRSPEDVTVSRTISLHIRGMHCAQCPERIIDKVRELTVDIRKALTLEEPIITISYIPNVPKMTIRRIVNEISKLDTSFAVAVHKPVSVEQRSREMRVREQRVILRRTILCILMAIPSLVIGVIYMNLVPKGDPGYRYLMHPLHGVSRAQWAIFTMATPVYFFAADYFHRRMLKEVYALWNPRTSVPITKRLFRFGSMNMLISLGTSIAYFSSLAELIVAASKPSIISNESFQQTYFDSVVFLTMFLLMGRLAEAHMKAKSGDAISALGNLKPAEASLVVHNDSGELSTVEPVDVDLIDVGDLVKVSHGSSPPCDGILLEDSAEFNEASLTGESRVVKKLKGDAVLSGTGNEGQAITIKVTSPAGASLLDSIIQTVREGQSKRAPVERIADLLTAYFVPIIVLIAVTTWIVWLSLGLSGRLPRSYLDDNIGGWPFWSLRFAIAVFVIACPCGLGLAAPTALLVGGGLAAERGILVKGGGEAFQEASNLDAVVFDKTGTLTQGVQPNIVQHQCFSELAQSTILSMLKGLEENSSHPLARAAVAFATAEGATAAEILSVDEFAGNGLKCVFAPAYASLIGQYEAVVGNEALLLDYDVHIPQEATDLLDAWKASGHSVMLLACRNSEDQWQLGAIFAASDPLRPEAVSVVRSLQHRGIDVWMLSGDNAKTAYAIAREVGIPPDNVIAGVLPAEKASKVKFLQQSLERNPGRGFQSTFTKQRSRATIAMVGDGINDAPALAAADVGIAVASGSDVAVQTATFVLVQSDLRAVLTL</sequence>
<evidence type="ECO:0000256" key="4">
    <source>
        <dbReference type="ARBA" id="ARBA00022723"/>
    </source>
</evidence>
<dbReference type="SUPFAM" id="SSF81653">
    <property type="entry name" value="Calcium ATPase, transduction domain A"/>
    <property type="match status" value="1"/>
</dbReference>
<evidence type="ECO:0000256" key="8">
    <source>
        <dbReference type="ARBA" id="ARBA00022989"/>
    </source>
</evidence>
<dbReference type="EMBL" id="NAJO01000012">
    <property type="protein sequence ID" value="OQO08562.1"/>
    <property type="molecule type" value="Genomic_DNA"/>
</dbReference>
<evidence type="ECO:0000256" key="5">
    <source>
        <dbReference type="ARBA" id="ARBA00022741"/>
    </source>
</evidence>
<dbReference type="CDD" id="cd00371">
    <property type="entry name" value="HMA"/>
    <property type="match status" value="2"/>
</dbReference>
<dbReference type="NCBIfam" id="TIGR01525">
    <property type="entry name" value="ATPase-IB_hvy"/>
    <property type="match status" value="1"/>
</dbReference>
<reference evidence="13" key="1">
    <citation type="submission" date="2017-03" db="EMBL/GenBank/DDBJ databases">
        <title>Genomes of endolithic fungi from Antarctica.</title>
        <authorList>
            <person name="Coleine C."/>
            <person name="Masonjones S."/>
            <person name="Stajich J.E."/>
        </authorList>
    </citation>
    <scope>NUCLEOTIDE SEQUENCE [LARGE SCALE GENOMIC DNA]</scope>
    <source>
        <strain evidence="13">CCFEE 5527</strain>
    </source>
</reference>
<proteinExistence type="inferred from homology"/>
<keyword evidence="7" id="KW-1278">Translocase</keyword>
<dbReference type="InterPro" id="IPR008250">
    <property type="entry name" value="ATPase_P-typ_transduc_dom_A_sf"/>
</dbReference>
<dbReference type="InterPro" id="IPR023298">
    <property type="entry name" value="ATPase_P-typ_TM_dom_sf"/>
</dbReference>
<comment type="caution">
    <text evidence="12">The sequence shown here is derived from an EMBL/GenBank/DDBJ whole genome shotgun (WGS) entry which is preliminary data.</text>
</comment>
<dbReference type="Gene3D" id="3.40.1110.10">
    <property type="entry name" value="Calcium-transporting ATPase, cytoplasmic domain N"/>
    <property type="match status" value="1"/>
</dbReference>
<evidence type="ECO:0000256" key="2">
    <source>
        <dbReference type="ARBA" id="ARBA00006024"/>
    </source>
</evidence>
<dbReference type="InterPro" id="IPR027256">
    <property type="entry name" value="P-typ_ATPase_IB"/>
</dbReference>
<dbReference type="AlphaFoldDB" id="A0A1V8TBJ8"/>
<keyword evidence="4 10" id="KW-0479">Metal-binding</keyword>
<dbReference type="PRINTS" id="PR00119">
    <property type="entry name" value="CATATPASE"/>
</dbReference>
<dbReference type="GO" id="GO:0016020">
    <property type="term" value="C:membrane"/>
    <property type="evidence" value="ECO:0007669"/>
    <property type="project" value="UniProtKB-SubCell"/>
</dbReference>
<evidence type="ECO:0000259" key="11">
    <source>
        <dbReference type="PROSITE" id="PS50846"/>
    </source>
</evidence>
<dbReference type="InParanoid" id="A0A1V8TBJ8"/>
<dbReference type="GO" id="GO:0055070">
    <property type="term" value="P:copper ion homeostasis"/>
    <property type="evidence" value="ECO:0007669"/>
    <property type="project" value="TreeGrafter"/>
</dbReference>
<dbReference type="GO" id="GO:0016887">
    <property type="term" value="F:ATP hydrolysis activity"/>
    <property type="evidence" value="ECO:0007669"/>
    <property type="project" value="InterPro"/>
</dbReference>
<keyword evidence="6 10" id="KW-0067">ATP-binding</keyword>
<protein>
    <recommendedName>
        <fullName evidence="11">HMA domain-containing protein</fullName>
    </recommendedName>
</protein>
<dbReference type="GO" id="GO:0043682">
    <property type="term" value="F:P-type divalent copper transporter activity"/>
    <property type="evidence" value="ECO:0007669"/>
    <property type="project" value="TreeGrafter"/>
</dbReference>
<feature type="transmembrane region" description="Helical" evidence="10">
    <location>
        <begin position="387"/>
        <end position="412"/>
    </location>
</feature>
<dbReference type="InterPro" id="IPR036163">
    <property type="entry name" value="HMA_dom_sf"/>
</dbReference>
<dbReference type="OrthoDB" id="432719at2759"/>
<feature type="domain" description="HMA" evidence="11">
    <location>
        <begin position="214"/>
        <end position="279"/>
    </location>
</feature>
<dbReference type="InterPro" id="IPR023299">
    <property type="entry name" value="ATPase_P-typ_cyto_dom_N"/>
</dbReference>
<dbReference type="Proteomes" id="UP000192596">
    <property type="component" value="Unassembled WGS sequence"/>
</dbReference>
<dbReference type="SFLD" id="SFLDF00027">
    <property type="entry name" value="p-type_atpase"/>
    <property type="match status" value="1"/>
</dbReference>
<dbReference type="InterPro" id="IPR006121">
    <property type="entry name" value="HMA_dom"/>
</dbReference>
<dbReference type="SFLD" id="SFLDG00002">
    <property type="entry name" value="C1.7:_P-type_atpase_like"/>
    <property type="match status" value="1"/>
</dbReference>
<dbReference type="SFLD" id="SFLDS00003">
    <property type="entry name" value="Haloacid_Dehalogenase"/>
    <property type="match status" value="1"/>
</dbReference>
<keyword evidence="13" id="KW-1185">Reference proteome</keyword>
<dbReference type="InterPro" id="IPR023214">
    <property type="entry name" value="HAD_sf"/>
</dbReference>
<dbReference type="SUPFAM" id="SSF55008">
    <property type="entry name" value="HMA, heavy metal-associated domain"/>
    <property type="match status" value="2"/>
</dbReference>